<feature type="transmembrane region" description="Helical" evidence="7">
    <location>
        <begin position="407"/>
        <end position="426"/>
    </location>
</feature>
<dbReference type="InterPro" id="IPR000276">
    <property type="entry name" value="GPCR_Rhodpsn"/>
</dbReference>
<evidence type="ECO:0000256" key="6">
    <source>
        <dbReference type="SAM" id="MobiDB-lite"/>
    </source>
</evidence>
<dbReference type="GO" id="GO:0004930">
    <property type="term" value="F:G protein-coupled receptor activity"/>
    <property type="evidence" value="ECO:0007669"/>
    <property type="project" value="InterPro"/>
</dbReference>
<dbReference type="CDD" id="cd14978">
    <property type="entry name" value="7tmA_FMRFamide_R-like"/>
    <property type="match status" value="1"/>
</dbReference>
<dbReference type="RefSeq" id="XP_027196370.1">
    <property type="nucleotide sequence ID" value="XM_027340569.1"/>
</dbReference>
<feature type="region of interest" description="Disordered" evidence="6">
    <location>
        <begin position="683"/>
        <end position="729"/>
    </location>
</feature>
<feature type="compositionally biased region" description="Acidic residues" evidence="6">
    <location>
        <begin position="700"/>
        <end position="721"/>
    </location>
</feature>
<feature type="transmembrane region" description="Helical" evidence="7">
    <location>
        <begin position="44"/>
        <end position="67"/>
    </location>
</feature>
<evidence type="ECO:0000256" key="7">
    <source>
        <dbReference type="SAM" id="Phobius"/>
    </source>
</evidence>
<dbReference type="PANTHER" id="PTHR46641">
    <property type="entry name" value="FMRFAMIDE RECEPTOR-RELATED"/>
    <property type="match status" value="1"/>
</dbReference>
<proteinExistence type="inferred from homology"/>
<dbReference type="OMA" id="HANTHRN"/>
<feature type="domain" description="G-protein coupled receptors family 1 profile" evidence="8">
    <location>
        <begin position="369"/>
        <end position="556"/>
    </location>
</feature>
<dbReference type="Gene3D" id="1.20.1070.10">
    <property type="entry name" value="Rhodopsin 7-helix transmembrane proteins"/>
    <property type="match status" value="2"/>
</dbReference>
<evidence type="ECO:0000256" key="3">
    <source>
        <dbReference type="ARBA" id="ARBA00022692"/>
    </source>
</evidence>
<feature type="compositionally biased region" description="Polar residues" evidence="6">
    <location>
        <begin position="683"/>
        <end position="697"/>
    </location>
</feature>
<dbReference type="AlphaFoldDB" id="A0A6P6XSL8"/>
<feature type="transmembrane region" description="Helical" evidence="7">
    <location>
        <begin position="365"/>
        <end position="386"/>
    </location>
</feature>
<feature type="transmembrane region" description="Helical" evidence="7">
    <location>
        <begin position="446"/>
        <end position="477"/>
    </location>
</feature>
<dbReference type="Proteomes" id="UP000515146">
    <property type="component" value="Unplaced"/>
</dbReference>
<dbReference type="OrthoDB" id="10011262at2759"/>
<evidence type="ECO:0000256" key="5">
    <source>
        <dbReference type="ARBA" id="ARBA00023136"/>
    </source>
</evidence>
<dbReference type="GO" id="GO:0016020">
    <property type="term" value="C:membrane"/>
    <property type="evidence" value="ECO:0007669"/>
    <property type="project" value="UniProtKB-SubCell"/>
</dbReference>
<reference evidence="10" key="1">
    <citation type="submission" date="2025-08" db="UniProtKB">
        <authorList>
            <consortium name="RefSeq"/>
        </authorList>
    </citation>
    <scope>IDENTIFICATION</scope>
    <source>
        <strain evidence="10">Airmid</strain>
    </source>
</reference>
<dbReference type="PRINTS" id="PR00237">
    <property type="entry name" value="GPCRRHODOPSN"/>
</dbReference>
<dbReference type="SUPFAM" id="SSF81321">
    <property type="entry name" value="Family A G protein-coupled receptor-like"/>
    <property type="match status" value="1"/>
</dbReference>
<dbReference type="FunCoup" id="A0A6P6XSL8">
    <property type="interactions" value="24"/>
</dbReference>
<dbReference type="InParanoid" id="A0A6P6XSL8"/>
<comment type="similarity">
    <text evidence="2">Belongs to the G-protein coupled receptor 1 family.</text>
</comment>
<feature type="transmembrane region" description="Helical" evidence="7">
    <location>
        <begin position="12"/>
        <end position="32"/>
    </location>
</feature>
<feature type="transmembrane region" description="Helical" evidence="7">
    <location>
        <begin position="497"/>
        <end position="519"/>
    </location>
</feature>
<keyword evidence="5 7" id="KW-0472">Membrane</keyword>
<keyword evidence="4 7" id="KW-1133">Transmembrane helix</keyword>
<gene>
    <name evidence="10" type="primary">LOC113790865</name>
</gene>
<dbReference type="PANTHER" id="PTHR46641:SF2">
    <property type="entry name" value="FMRFAMIDE RECEPTOR"/>
    <property type="match status" value="1"/>
</dbReference>
<evidence type="ECO:0000256" key="1">
    <source>
        <dbReference type="ARBA" id="ARBA00004370"/>
    </source>
</evidence>
<dbReference type="InterPro" id="IPR052954">
    <property type="entry name" value="GPCR-Ligand_Int"/>
</dbReference>
<feature type="non-terminal residue" evidence="10">
    <location>
        <position position="729"/>
    </location>
</feature>
<feature type="transmembrane region" description="Helical" evidence="7">
    <location>
        <begin position="539"/>
        <end position="559"/>
    </location>
</feature>
<evidence type="ECO:0000313" key="9">
    <source>
        <dbReference type="Proteomes" id="UP000515146"/>
    </source>
</evidence>
<comment type="subcellular location">
    <subcellularLocation>
        <location evidence="1">Membrane</location>
    </subcellularLocation>
</comment>
<accession>A0A6P6XSL8</accession>
<evidence type="ECO:0000256" key="2">
    <source>
        <dbReference type="ARBA" id="ARBA00010663"/>
    </source>
</evidence>
<name>A0A6P6XSL8_DERPT</name>
<sequence>MLEIIKYYSYGILSNIICILGLLGNTITLYILNSSKDMRKSTINIYLTVLTLYDNGVLIFSVLMLNIPSIADYQLQQLHEQQMLATVVANISFINDTNCLGEPPPLPQSSSLLSSSSSSSSMYDIHKNESSNLIMTTTTMKMMMMMMKMSNNGFPSNSYISSSSSSSPFKHHHLHSYDHSKLNELLNSSINLFVEQCLINIESVPSIILTYNCNITNRTNNDDNSLYCNLLLRIKSYSNIENSIPIDRILQNCITKWSIQMDSKCFQILNKTLNILDHFNERKIIIPDKLLLFENHFTKLLLAAIKTNYNMTINDVVDDDYYQQRFCSNSSDWISIDDNDSDDSSNIECPAIDLPYSPLVYYVKIVYPLALFAQTGSIWTTCLITIERYLAVCHPLMTMTLSTRARAIWALTLLSIVAFLFNLPRFAEVDTTCYQVRPTEFRHNKIYYQVYYIFLNLTFNYIIPLSLLAALNVKIYLSVQQASQNRSELTRARQSELHLASMFIAIVAIFIACNAPAFLCNCLEPYFKVGTPVLELMTIFANVLVCINSSINFVIYCIFGRKFRSKFLRLLRIDQWCSQNHHHHQQQQRPLSYYNNSPNNCTRSTTIPLNHRSEITMNSLNNDKNSNNNDNQQHYRKHGWTSLISNRFKIGKQPITTTTASSTSTSMTTTTVRFLHSKLSIRSNNNTFHSNQKTFTVNHDDDDNDENDGGGAGGDDDDVKDDELIAMMN</sequence>
<keyword evidence="9" id="KW-1185">Reference proteome</keyword>
<dbReference type="Pfam" id="PF00001">
    <property type="entry name" value="7tm_1"/>
    <property type="match status" value="1"/>
</dbReference>
<dbReference type="InterPro" id="IPR017452">
    <property type="entry name" value="GPCR_Rhodpsn_7TM"/>
</dbReference>
<dbReference type="PROSITE" id="PS50262">
    <property type="entry name" value="G_PROTEIN_RECEP_F1_2"/>
    <property type="match status" value="1"/>
</dbReference>
<evidence type="ECO:0000256" key="4">
    <source>
        <dbReference type="ARBA" id="ARBA00022989"/>
    </source>
</evidence>
<protein>
    <submittedName>
        <fullName evidence="10">Uncharacterized protein LOC113790865</fullName>
    </submittedName>
</protein>
<keyword evidence="3 7" id="KW-0812">Transmembrane</keyword>
<dbReference type="KEGG" id="dpte:113790865"/>
<organism evidence="9 10">
    <name type="scientific">Dermatophagoides pteronyssinus</name>
    <name type="common">European house dust mite</name>
    <dbReference type="NCBI Taxonomy" id="6956"/>
    <lineage>
        <taxon>Eukaryota</taxon>
        <taxon>Metazoa</taxon>
        <taxon>Ecdysozoa</taxon>
        <taxon>Arthropoda</taxon>
        <taxon>Chelicerata</taxon>
        <taxon>Arachnida</taxon>
        <taxon>Acari</taxon>
        <taxon>Acariformes</taxon>
        <taxon>Sarcoptiformes</taxon>
        <taxon>Astigmata</taxon>
        <taxon>Psoroptidia</taxon>
        <taxon>Analgoidea</taxon>
        <taxon>Pyroglyphidae</taxon>
        <taxon>Dermatophagoidinae</taxon>
        <taxon>Dermatophagoides</taxon>
    </lineage>
</organism>
<evidence type="ECO:0000259" key="8">
    <source>
        <dbReference type="PROSITE" id="PS50262"/>
    </source>
</evidence>
<evidence type="ECO:0000313" key="10">
    <source>
        <dbReference type="RefSeq" id="XP_027196370.1"/>
    </source>
</evidence>